<dbReference type="OrthoDB" id="4405280at2759"/>
<evidence type="ECO:0000256" key="1">
    <source>
        <dbReference type="SAM" id="SignalP"/>
    </source>
</evidence>
<protein>
    <submittedName>
        <fullName evidence="2">Uncharacterized protein</fullName>
    </submittedName>
</protein>
<dbReference type="Proteomes" id="UP001150942">
    <property type="component" value="Unassembled WGS sequence"/>
</dbReference>
<evidence type="ECO:0000313" key="2">
    <source>
        <dbReference type="EMBL" id="KAJ5214271.1"/>
    </source>
</evidence>
<keyword evidence="1" id="KW-0732">Signal</keyword>
<evidence type="ECO:0000313" key="3">
    <source>
        <dbReference type="Proteomes" id="UP001150942"/>
    </source>
</evidence>
<reference evidence="2" key="1">
    <citation type="submission" date="2022-11" db="EMBL/GenBank/DDBJ databases">
        <authorList>
            <person name="Petersen C."/>
        </authorList>
    </citation>
    <scope>NUCLEOTIDE SEQUENCE</scope>
    <source>
        <strain evidence="2">IBT 20477</strain>
    </source>
</reference>
<keyword evidence="3" id="KW-1185">Reference proteome</keyword>
<feature type="signal peptide" evidence="1">
    <location>
        <begin position="1"/>
        <end position="20"/>
    </location>
</feature>
<reference evidence="2" key="2">
    <citation type="journal article" date="2023" name="IMA Fungus">
        <title>Comparative genomic study of the Penicillium genus elucidates a diverse pangenome and 15 lateral gene transfer events.</title>
        <authorList>
            <person name="Petersen C."/>
            <person name="Sorensen T."/>
            <person name="Nielsen M.R."/>
            <person name="Sondergaard T.E."/>
            <person name="Sorensen J.L."/>
            <person name="Fitzpatrick D.A."/>
            <person name="Frisvad J.C."/>
            <person name="Nielsen K.L."/>
        </authorList>
    </citation>
    <scope>NUCLEOTIDE SEQUENCE</scope>
    <source>
        <strain evidence="2">IBT 20477</strain>
    </source>
</reference>
<comment type="caution">
    <text evidence="2">The sequence shown here is derived from an EMBL/GenBank/DDBJ whole genome shotgun (WGS) entry which is preliminary data.</text>
</comment>
<gene>
    <name evidence="2" type="ORF">N7449_001440</name>
</gene>
<organism evidence="2 3">
    <name type="scientific">Penicillium cf. viridicatum</name>
    <dbReference type="NCBI Taxonomy" id="2972119"/>
    <lineage>
        <taxon>Eukaryota</taxon>
        <taxon>Fungi</taxon>
        <taxon>Dikarya</taxon>
        <taxon>Ascomycota</taxon>
        <taxon>Pezizomycotina</taxon>
        <taxon>Eurotiomycetes</taxon>
        <taxon>Eurotiomycetidae</taxon>
        <taxon>Eurotiales</taxon>
        <taxon>Aspergillaceae</taxon>
        <taxon>Penicillium</taxon>
    </lineage>
</organism>
<sequence length="201" mass="21528">MKPTFVVSVMLASFAMASPAQPPSTPACKVDNDCKPNEQCNNVGQCIPSKATRDAPLAKVGQACQSTSDCVKGLVCDQDKNTCDASNTHNKRGDTLSQIGQDCKTTKDCVKGFVCDEVKQTCVAPNNKRDNAPQPQQCKSTGDCAKDQVCDEDKNICVAPNNKRSEGNDQCQTDYDCSKQDTCQIIKGNKVCAAPQPNPSN</sequence>
<dbReference type="AlphaFoldDB" id="A0A9W9N6T9"/>
<feature type="chain" id="PRO_5040775023" evidence="1">
    <location>
        <begin position="21"/>
        <end position="201"/>
    </location>
</feature>
<accession>A0A9W9N6T9</accession>
<proteinExistence type="predicted"/>
<dbReference type="EMBL" id="JAPQKQ010000001">
    <property type="protein sequence ID" value="KAJ5214271.1"/>
    <property type="molecule type" value="Genomic_DNA"/>
</dbReference>
<name>A0A9W9N6T9_9EURO</name>